<evidence type="ECO:0000256" key="8">
    <source>
        <dbReference type="ARBA" id="ARBA00022989"/>
    </source>
</evidence>
<reference evidence="15 16" key="1">
    <citation type="submission" date="2020-08" db="EMBL/GenBank/DDBJ databases">
        <title>Genomic Encyclopedia of Type Strains, Phase IV (KMG-IV): sequencing the most valuable type-strain genomes for metagenomic binning, comparative biology and taxonomic classification.</title>
        <authorList>
            <person name="Goeker M."/>
        </authorList>
    </citation>
    <scope>NUCLEOTIDE SEQUENCE [LARGE SCALE GENOMIC DNA]</scope>
    <source>
        <strain evidence="15 16">DSM 105074</strain>
    </source>
</reference>
<keyword evidence="9 14" id="KW-0472">Membrane</keyword>
<keyword evidence="5 14" id="KW-1003">Cell membrane</keyword>
<dbReference type="EMBL" id="JACHGF010000002">
    <property type="protein sequence ID" value="MBB5283467.1"/>
    <property type="molecule type" value="Genomic_DNA"/>
</dbReference>
<evidence type="ECO:0000256" key="1">
    <source>
        <dbReference type="ARBA" id="ARBA00004651"/>
    </source>
</evidence>
<dbReference type="NCBIfam" id="NF001390">
    <property type="entry name" value="PRK00281.1-4"/>
    <property type="match status" value="1"/>
</dbReference>
<gene>
    <name evidence="14" type="primary">uppP</name>
    <name evidence="15" type="ORF">HNQ92_001593</name>
</gene>
<organism evidence="15 16">
    <name type="scientific">Rhabdobacter roseus</name>
    <dbReference type="NCBI Taxonomy" id="1655419"/>
    <lineage>
        <taxon>Bacteria</taxon>
        <taxon>Pseudomonadati</taxon>
        <taxon>Bacteroidota</taxon>
        <taxon>Cytophagia</taxon>
        <taxon>Cytophagales</taxon>
        <taxon>Cytophagaceae</taxon>
        <taxon>Rhabdobacter</taxon>
    </lineage>
</organism>
<dbReference type="GO" id="GO:0008360">
    <property type="term" value="P:regulation of cell shape"/>
    <property type="evidence" value="ECO:0007669"/>
    <property type="project" value="UniProtKB-KW"/>
</dbReference>
<evidence type="ECO:0000313" key="16">
    <source>
        <dbReference type="Proteomes" id="UP000557307"/>
    </source>
</evidence>
<keyword evidence="8 14" id="KW-1133">Transmembrane helix</keyword>
<evidence type="ECO:0000256" key="12">
    <source>
        <dbReference type="ARBA" id="ARBA00032932"/>
    </source>
</evidence>
<evidence type="ECO:0000256" key="9">
    <source>
        <dbReference type="ARBA" id="ARBA00023136"/>
    </source>
</evidence>
<evidence type="ECO:0000256" key="14">
    <source>
        <dbReference type="HAMAP-Rule" id="MF_01006"/>
    </source>
</evidence>
<feature type="transmembrane region" description="Helical" evidence="14">
    <location>
        <begin position="173"/>
        <end position="191"/>
    </location>
</feature>
<feature type="transmembrane region" description="Helical" evidence="14">
    <location>
        <begin position="72"/>
        <end position="89"/>
    </location>
</feature>
<comment type="function">
    <text evidence="14">Catalyzes the dephosphorylation of undecaprenyl diphosphate (UPP). Confers resistance to bacitracin.</text>
</comment>
<dbReference type="Pfam" id="PF02673">
    <property type="entry name" value="BacA"/>
    <property type="match status" value="1"/>
</dbReference>
<comment type="catalytic activity">
    <reaction evidence="13 14">
        <text>di-trans,octa-cis-undecaprenyl diphosphate + H2O = di-trans,octa-cis-undecaprenyl phosphate + phosphate + H(+)</text>
        <dbReference type="Rhea" id="RHEA:28094"/>
        <dbReference type="ChEBI" id="CHEBI:15377"/>
        <dbReference type="ChEBI" id="CHEBI:15378"/>
        <dbReference type="ChEBI" id="CHEBI:43474"/>
        <dbReference type="ChEBI" id="CHEBI:58405"/>
        <dbReference type="ChEBI" id="CHEBI:60392"/>
        <dbReference type="EC" id="3.6.1.27"/>
    </reaction>
</comment>
<feature type="transmembrane region" description="Helical" evidence="14">
    <location>
        <begin position="138"/>
        <end position="161"/>
    </location>
</feature>
<comment type="miscellaneous">
    <text evidence="14">Bacitracin is thought to be involved in the inhibition of peptidoglycan synthesis by sequestering undecaprenyl diphosphate, thereby reducing the pool of lipid carrier available.</text>
</comment>
<dbReference type="NCBIfam" id="NF001389">
    <property type="entry name" value="PRK00281.1-2"/>
    <property type="match status" value="1"/>
</dbReference>
<feature type="transmembrane region" description="Helical" evidence="14">
    <location>
        <begin position="41"/>
        <end position="60"/>
    </location>
</feature>
<evidence type="ECO:0000256" key="13">
    <source>
        <dbReference type="ARBA" id="ARBA00047594"/>
    </source>
</evidence>
<evidence type="ECO:0000256" key="2">
    <source>
        <dbReference type="ARBA" id="ARBA00010621"/>
    </source>
</evidence>
<comment type="similarity">
    <text evidence="2 14">Belongs to the UppP family.</text>
</comment>
<evidence type="ECO:0000313" key="15">
    <source>
        <dbReference type="EMBL" id="MBB5283467.1"/>
    </source>
</evidence>
<feature type="transmembrane region" description="Helical" evidence="14">
    <location>
        <begin position="236"/>
        <end position="256"/>
    </location>
</feature>
<dbReference type="EC" id="3.6.1.27" evidence="3 14"/>
<evidence type="ECO:0000256" key="4">
    <source>
        <dbReference type="ARBA" id="ARBA00021581"/>
    </source>
</evidence>
<dbReference type="RefSeq" id="WP_184172886.1">
    <property type="nucleotide sequence ID" value="NZ_JACHGF010000002.1"/>
</dbReference>
<keyword evidence="7 14" id="KW-0378">Hydrolase</keyword>
<keyword evidence="16" id="KW-1185">Reference proteome</keyword>
<dbReference type="GO" id="GO:0046677">
    <property type="term" value="P:response to antibiotic"/>
    <property type="evidence" value="ECO:0007669"/>
    <property type="project" value="UniProtKB-UniRule"/>
</dbReference>
<dbReference type="HAMAP" id="MF_01006">
    <property type="entry name" value="Undec_diphosphatase"/>
    <property type="match status" value="1"/>
</dbReference>
<protein>
    <recommendedName>
        <fullName evidence="4 14">Undecaprenyl-diphosphatase</fullName>
        <ecNumber evidence="3 14">3.6.1.27</ecNumber>
    </recommendedName>
    <alternativeName>
        <fullName evidence="12 14">Bacitracin resistance protein</fullName>
    </alternativeName>
    <alternativeName>
        <fullName evidence="11 14">Undecaprenyl pyrophosphate phosphatase</fullName>
    </alternativeName>
</protein>
<dbReference type="PANTHER" id="PTHR30622:SF3">
    <property type="entry name" value="UNDECAPRENYL-DIPHOSPHATASE"/>
    <property type="match status" value="1"/>
</dbReference>
<accession>A0A840TNZ1</accession>
<evidence type="ECO:0000256" key="3">
    <source>
        <dbReference type="ARBA" id="ARBA00012374"/>
    </source>
</evidence>
<sequence length="259" mass="28812">MTYWQAIILAIVEGITEFLPVSSTGHMIIASSFMGISHLEFTKMFTVNIQFGAILSVLVLYRRRFLQTRDFYYKLFVAFLPAAVIGFLLNDLIDALLENVVVVAISLLVGGIILVFIDKIAQEYPKDRDVSYPEALKIGFYQCIAMIPGVSRSAATIIGGMFQGLSRKQAAEFSFFLAVPTMAAAAGYKFLKTYQTIQAGDIQVLLIGNLVAFIVAMLAIRFFINFLTRYGFKLFGYYRIILGLILLGLLASGYELDIV</sequence>
<proteinExistence type="inferred from homology"/>
<keyword evidence="14" id="KW-0573">Peptidoglycan synthesis</keyword>
<dbReference type="NCBIfam" id="TIGR00753">
    <property type="entry name" value="undec_PP_bacA"/>
    <property type="match status" value="1"/>
</dbReference>
<comment type="subcellular location">
    <subcellularLocation>
        <location evidence="1 14">Cell membrane</location>
        <topology evidence="1 14">Multi-pass membrane protein</topology>
    </subcellularLocation>
</comment>
<feature type="transmembrane region" description="Helical" evidence="14">
    <location>
        <begin position="7"/>
        <end position="29"/>
    </location>
</feature>
<dbReference type="GO" id="GO:0009252">
    <property type="term" value="P:peptidoglycan biosynthetic process"/>
    <property type="evidence" value="ECO:0007669"/>
    <property type="project" value="UniProtKB-KW"/>
</dbReference>
<keyword evidence="10 14" id="KW-0046">Antibiotic resistance</keyword>
<dbReference type="InterPro" id="IPR003824">
    <property type="entry name" value="UppP"/>
</dbReference>
<keyword evidence="6 14" id="KW-0812">Transmembrane</keyword>
<feature type="transmembrane region" description="Helical" evidence="14">
    <location>
        <begin position="95"/>
        <end position="117"/>
    </location>
</feature>
<dbReference type="AlphaFoldDB" id="A0A840TNZ1"/>
<keyword evidence="14" id="KW-0961">Cell wall biogenesis/degradation</keyword>
<dbReference type="GO" id="GO:0071555">
    <property type="term" value="P:cell wall organization"/>
    <property type="evidence" value="ECO:0007669"/>
    <property type="project" value="UniProtKB-KW"/>
</dbReference>
<feature type="transmembrane region" description="Helical" evidence="14">
    <location>
        <begin position="203"/>
        <end position="224"/>
    </location>
</feature>
<dbReference type="PANTHER" id="PTHR30622">
    <property type="entry name" value="UNDECAPRENYL-DIPHOSPHATASE"/>
    <property type="match status" value="1"/>
</dbReference>
<keyword evidence="14" id="KW-0133">Cell shape</keyword>
<dbReference type="Proteomes" id="UP000557307">
    <property type="component" value="Unassembled WGS sequence"/>
</dbReference>
<evidence type="ECO:0000256" key="10">
    <source>
        <dbReference type="ARBA" id="ARBA00023251"/>
    </source>
</evidence>
<evidence type="ECO:0000256" key="11">
    <source>
        <dbReference type="ARBA" id="ARBA00032707"/>
    </source>
</evidence>
<dbReference type="GO" id="GO:0005886">
    <property type="term" value="C:plasma membrane"/>
    <property type="evidence" value="ECO:0007669"/>
    <property type="project" value="UniProtKB-SubCell"/>
</dbReference>
<comment type="caution">
    <text evidence="15">The sequence shown here is derived from an EMBL/GenBank/DDBJ whole genome shotgun (WGS) entry which is preliminary data.</text>
</comment>
<name>A0A840TNZ1_9BACT</name>
<evidence type="ECO:0000256" key="6">
    <source>
        <dbReference type="ARBA" id="ARBA00022692"/>
    </source>
</evidence>
<evidence type="ECO:0000256" key="5">
    <source>
        <dbReference type="ARBA" id="ARBA00022475"/>
    </source>
</evidence>
<evidence type="ECO:0000256" key="7">
    <source>
        <dbReference type="ARBA" id="ARBA00022801"/>
    </source>
</evidence>
<dbReference type="GO" id="GO:0050380">
    <property type="term" value="F:undecaprenyl-diphosphatase activity"/>
    <property type="evidence" value="ECO:0007669"/>
    <property type="project" value="UniProtKB-UniRule"/>
</dbReference>